<proteinExistence type="predicted"/>
<dbReference type="EMBL" id="ADCP02000001">
    <property type="protein sequence ID" value="EFV44627.1"/>
    <property type="molecule type" value="Genomic_DNA"/>
</dbReference>
<dbReference type="eggNOG" id="ENOG5032CGF">
    <property type="taxonomic scope" value="Bacteria"/>
</dbReference>
<dbReference type="OrthoDB" id="5458906at2"/>
<name>E5Y5R5_BILW3</name>
<evidence type="ECO:0000313" key="1">
    <source>
        <dbReference type="EMBL" id="EFV44627.1"/>
    </source>
</evidence>
<reference evidence="1 2" key="1">
    <citation type="submission" date="2010-10" db="EMBL/GenBank/DDBJ databases">
        <authorList>
            <consortium name="The Broad Institute Genome Sequencing Platform"/>
            <person name="Ward D."/>
            <person name="Earl A."/>
            <person name="Feldgarden M."/>
            <person name="Young S.K."/>
            <person name="Gargeya S."/>
            <person name="Zeng Q."/>
            <person name="Alvarado L."/>
            <person name="Berlin A."/>
            <person name="Bochicchio J."/>
            <person name="Chapman S.B."/>
            <person name="Chen Z."/>
            <person name="Freedman E."/>
            <person name="Gellesch M."/>
            <person name="Goldberg J."/>
            <person name="Griggs A."/>
            <person name="Gujja S."/>
            <person name="Heilman E."/>
            <person name="Heiman D."/>
            <person name="Howarth C."/>
            <person name="Mehta T."/>
            <person name="Neiman D."/>
            <person name="Pearson M."/>
            <person name="Roberts A."/>
            <person name="Saif S."/>
            <person name="Shea T."/>
            <person name="Shenoy N."/>
            <person name="Sisk P."/>
            <person name="Stolte C."/>
            <person name="Sykes S."/>
            <person name="White J."/>
            <person name="Yandava C."/>
            <person name="Allen-Vercoe E."/>
            <person name="Sibley C."/>
            <person name="Ambrose C.E."/>
            <person name="Strauss J."/>
            <person name="Daigneault M."/>
            <person name="Haas B."/>
            <person name="Nusbaum C."/>
            <person name="Birren B."/>
        </authorList>
    </citation>
    <scope>NUCLEOTIDE SEQUENCE [LARGE SCALE GENOMIC DNA]</scope>
    <source>
        <strain evidence="1 2">3_1_6</strain>
    </source>
</reference>
<reference evidence="1 2" key="2">
    <citation type="submission" date="2013-04" db="EMBL/GenBank/DDBJ databases">
        <title>The Genome Sequence of Bilophila wadsworthia 3_1_6.</title>
        <authorList>
            <consortium name="The Broad Institute Genomics Platform"/>
            <person name="Earl A."/>
            <person name="Ward D."/>
            <person name="Feldgarden M."/>
            <person name="Gevers D."/>
            <person name="Sibley C."/>
            <person name="Strauss J."/>
            <person name="Allen-Vercoe E."/>
            <person name="Walker B."/>
            <person name="Young S."/>
            <person name="Zeng Q."/>
            <person name="Gargeya S."/>
            <person name="Fitzgerald M."/>
            <person name="Haas B."/>
            <person name="Abouelleil A."/>
            <person name="Allen A.W."/>
            <person name="Alvarado L."/>
            <person name="Arachchi H.M."/>
            <person name="Berlin A.M."/>
            <person name="Chapman S.B."/>
            <person name="Gainer-Dewar J."/>
            <person name="Goldberg J."/>
            <person name="Griggs A."/>
            <person name="Gujja S."/>
            <person name="Hansen M."/>
            <person name="Howarth C."/>
            <person name="Imamovic A."/>
            <person name="Ireland A."/>
            <person name="Larimer J."/>
            <person name="McCowan C."/>
            <person name="Murphy C."/>
            <person name="Pearson M."/>
            <person name="Poon T.W."/>
            <person name="Priest M."/>
            <person name="Roberts A."/>
            <person name="Saif S."/>
            <person name="Shea T."/>
            <person name="Sisk P."/>
            <person name="Sykes S."/>
            <person name="Wortman J."/>
            <person name="Nusbaum C."/>
            <person name="Birren B."/>
        </authorList>
    </citation>
    <scope>NUCLEOTIDE SEQUENCE [LARGE SCALE GENOMIC DNA]</scope>
    <source>
        <strain evidence="1 2">3_1_6</strain>
    </source>
</reference>
<dbReference type="STRING" id="563192.HMPREF0179_01528"/>
<keyword evidence="2" id="KW-1185">Reference proteome</keyword>
<comment type="caution">
    <text evidence="1">The sequence shown here is derived from an EMBL/GenBank/DDBJ whole genome shotgun (WGS) entry which is preliminary data.</text>
</comment>
<organism evidence="1 2">
    <name type="scientific">Bilophila wadsworthia (strain 3_1_6)</name>
    <dbReference type="NCBI Taxonomy" id="563192"/>
    <lineage>
        <taxon>Bacteria</taxon>
        <taxon>Pseudomonadati</taxon>
        <taxon>Thermodesulfobacteriota</taxon>
        <taxon>Desulfovibrionia</taxon>
        <taxon>Desulfovibrionales</taxon>
        <taxon>Desulfovibrionaceae</taxon>
        <taxon>Bilophila</taxon>
    </lineage>
</organism>
<accession>E5Y5R5</accession>
<dbReference type="AlphaFoldDB" id="E5Y5R5"/>
<dbReference type="HOGENOM" id="CLU_1692677_0_0_7"/>
<dbReference type="Proteomes" id="UP000006034">
    <property type="component" value="Unassembled WGS sequence"/>
</dbReference>
<evidence type="ECO:0000313" key="2">
    <source>
        <dbReference type="Proteomes" id="UP000006034"/>
    </source>
</evidence>
<sequence>MSTVSQGSLPDMTEEVLGNFSAILESMDFAQELELLGIRKLHFRQRKRAIRELRAMGIGLWRLGLKRSFPSDGEFLFERFMLGLYEQAHTNKEREQANAFDLLVRSYIDKFGERGDTDFTTVSGHIVSLFRRKPGDTAAQRLKLALLMRNTYTDIFRHLI</sequence>
<protein>
    <submittedName>
        <fullName evidence="1">Uncharacterized protein</fullName>
    </submittedName>
</protein>
<gene>
    <name evidence="1" type="ORF">HMPREF0179_01528</name>
</gene>